<gene>
    <name evidence="1" type="ORF">ERS852411_04382</name>
</gene>
<organism evidence="1 2">
    <name type="scientific">Flavonifractor plautii</name>
    <name type="common">Fusobacterium plautii</name>
    <dbReference type="NCBI Taxonomy" id="292800"/>
    <lineage>
        <taxon>Bacteria</taxon>
        <taxon>Bacillati</taxon>
        <taxon>Bacillota</taxon>
        <taxon>Clostridia</taxon>
        <taxon>Eubacteriales</taxon>
        <taxon>Oscillospiraceae</taxon>
        <taxon>Flavonifractor</taxon>
    </lineage>
</organism>
<name>A0A174WBT8_FLAPL</name>
<reference evidence="1 2" key="1">
    <citation type="submission" date="2015-09" db="EMBL/GenBank/DDBJ databases">
        <authorList>
            <consortium name="Pathogen Informatics"/>
        </authorList>
    </citation>
    <scope>NUCLEOTIDE SEQUENCE [LARGE SCALE GENOMIC DNA]</scope>
    <source>
        <strain evidence="1 2">2789STDY5608854</strain>
    </source>
</reference>
<dbReference type="Proteomes" id="UP000095746">
    <property type="component" value="Unassembled WGS sequence"/>
</dbReference>
<sequence>MYPLPQSTFSRGPSTALERRGLMFCTMVSTCGQSSRTLETKALAPGRTGAAVTRATSTRPVARLWRTSTWRTSPVPRSSW</sequence>
<proteinExistence type="predicted"/>
<accession>A0A174WBT8</accession>
<dbReference type="AlphaFoldDB" id="A0A174WBT8"/>
<evidence type="ECO:0000313" key="1">
    <source>
        <dbReference type="EMBL" id="CUQ41938.1"/>
    </source>
</evidence>
<evidence type="ECO:0000313" key="2">
    <source>
        <dbReference type="Proteomes" id="UP000095746"/>
    </source>
</evidence>
<dbReference type="EMBL" id="CYZT01001097">
    <property type="protein sequence ID" value="CUQ41938.1"/>
    <property type="molecule type" value="Genomic_DNA"/>
</dbReference>
<protein>
    <submittedName>
        <fullName evidence="1">Uncharacterized protein</fullName>
    </submittedName>
</protein>